<evidence type="ECO:0000313" key="2">
    <source>
        <dbReference type="EMBL" id="KUJ47666.1"/>
    </source>
</evidence>
<feature type="compositionally biased region" description="Basic and acidic residues" evidence="1">
    <location>
        <begin position="79"/>
        <end position="90"/>
    </location>
</feature>
<protein>
    <submittedName>
        <fullName evidence="2">Uncharacterized protein</fullName>
    </submittedName>
</protein>
<dbReference type="AlphaFoldDB" id="A0A9X0I6B3"/>
<sequence>MADSAKKVAEAAEHRLDNLAEDVRERFNRLTKGRFSDQVKSGRFGGDTNRPGDRNASGSRSVRPVQSGRGGHGAGQARTDQHRRERGGSR</sequence>
<comment type="caution">
    <text evidence="2">The sequence shown here is derived from an EMBL/GenBank/DDBJ whole genome shotgun (WGS) entry which is preliminary data.</text>
</comment>
<reference evidence="2 3" key="1">
    <citation type="submission" date="2015-10" db="EMBL/GenBank/DDBJ databases">
        <authorList>
            <person name="Ju K.-S."/>
            <person name="Doroghazi J.R."/>
            <person name="Metcalf W.W."/>
        </authorList>
    </citation>
    <scope>NUCLEOTIDE SEQUENCE [LARGE SCALE GENOMIC DNA]</scope>
    <source>
        <strain evidence="2 3">NRRL B-24793</strain>
    </source>
</reference>
<name>A0A9X0I6B3_9ACTN</name>
<accession>A0A9X0I6B3</accession>
<gene>
    <name evidence="2" type="ORF">ADL17_00595</name>
</gene>
<feature type="region of interest" description="Disordered" evidence="1">
    <location>
        <begin position="32"/>
        <end position="90"/>
    </location>
</feature>
<evidence type="ECO:0000256" key="1">
    <source>
        <dbReference type="SAM" id="MobiDB-lite"/>
    </source>
</evidence>
<evidence type="ECO:0000313" key="3">
    <source>
        <dbReference type="Proteomes" id="UP000053246"/>
    </source>
</evidence>
<keyword evidence="3" id="KW-1185">Reference proteome</keyword>
<dbReference type="RefSeq" id="WP_013730819.1">
    <property type="nucleotide sequence ID" value="NZ_LMWI01000001.1"/>
</dbReference>
<organism evidence="2 3">
    <name type="scientific">Micromonospora maris</name>
    <dbReference type="NCBI Taxonomy" id="1003110"/>
    <lineage>
        <taxon>Bacteria</taxon>
        <taxon>Bacillati</taxon>
        <taxon>Actinomycetota</taxon>
        <taxon>Actinomycetes</taxon>
        <taxon>Micromonosporales</taxon>
        <taxon>Micromonosporaceae</taxon>
        <taxon>Micromonospora</taxon>
    </lineage>
</organism>
<dbReference type="Proteomes" id="UP000053246">
    <property type="component" value="Unassembled WGS sequence"/>
</dbReference>
<dbReference type="EMBL" id="LMWI01000001">
    <property type="protein sequence ID" value="KUJ47666.1"/>
    <property type="molecule type" value="Genomic_DNA"/>
</dbReference>
<proteinExistence type="predicted"/>